<comment type="caution">
    <text evidence="3">The sequence shown here is derived from an EMBL/GenBank/DDBJ whole genome shotgun (WGS) entry which is preliminary data.</text>
</comment>
<name>A0A9W7CCZ1_9STRA</name>
<evidence type="ECO:0000256" key="1">
    <source>
        <dbReference type="SAM" id="MobiDB-lite"/>
    </source>
</evidence>
<dbReference type="SUPFAM" id="SSF64268">
    <property type="entry name" value="PX domain"/>
    <property type="match status" value="1"/>
</dbReference>
<gene>
    <name evidence="3" type="ORF">TrVE_jg9026</name>
</gene>
<keyword evidence="4" id="KW-1185">Reference proteome</keyword>
<evidence type="ECO:0000313" key="3">
    <source>
        <dbReference type="EMBL" id="GMI02356.1"/>
    </source>
</evidence>
<sequence>MEGATLTKMRKIDRLRIQVPATKKGIEGEPPAAQMSSAPVYIDICFRSVAPSSNSFRFNSGWLSYSSVLGVKTVLFDAVSELVRSSCSSSSSSSSSSCSSSSREASNKQAKLLGHRVFEGGWKDVTELTMNGTEKEQTEALSKTSTMMMRLGVANSNRHEIKTEVKVVMTLVPSPSLTVPDLLESVSDMFVTKGQEYFILQVMLDLMLEEEDGKDLTPDDKGGGDDEDEIVDAGGVGGGGKGTRRTRVTADRSRQGSSWSFDKDESGLEGEDSDEDEDEILWLDDEKQSMRVLFPPSVDSGSAAGTPPSPSCLANPVVLKLLPAYMLPPPVIRLRIPFTQHTMDIFQKPYTAYHMFLKQGRLSWRVVKRYSDFAEFKEKLEKNDAGVRKLDLDGLPLLPSKTLPIAKVAMSETVVQKRRLGLERYMKDLLKLPGATDNVEVLSFLGVVNSSRHITTKPSKTKSSKELTQPSEPTRGVIHISQLRGMIKWGDLVLFRCANSVSAAQRLATGAEWDHVALVVKRRFSRTLELLESTGDGVAVYPLVSRLKAYGTEFTNYMAVRSLVHTRTFQEFEAMCDFTDSVLGVPYGFNFRKLFGAIGINKKIGMGTKDKDKGDEKVDDEETEKPGQGSITRNNINSMGRETEESSGTVSNVQTSSTEKPHGSGMGGIAGVGTLISFSDKKDYFCSELIAAALKAMGIMYDRRNELYFWPGEFGKGGSLDKSLIEECEYGEEMIIDCKVLEIGSARVSVQHETNSLGVDEGGVY</sequence>
<dbReference type="PANTHER" id="PTHR47112">
    <property type="entry name" value="PX DOMAIN-CONTAINING PROTEIN"/>
    <property type="match status" value="1"/>
</dbReference>
<organism evidence="3 4">
    <name type="scientific">Triparma verrucosa</name>
    <dbReference type="NCBI Taxonomy" id="1606542"/>
    <lineage>
        <taxon>Eukaryota</taxon>
        <taxon>Sar</taxon>
        <taxon>Stramenopiles</taxon>
        <taxon>Ochrophyta</taxon>
        <taxon>Bolidophyceae</taxon>
        <taxon>Parmales</taxon>
        <taxon>Triparmaceae</taxon>
        <taxon>Triparma</taxon>
    </lineage>
</organism>
<dbReference type="SMART" id="SM00312">
    <property type="entry name" value="PX"/>
    <property type="match status" value="1"/>
</dbReference>
<dbReference type="EMBL" id="BRXX01000281">
    <property type="protein sequence ID" value="GMI02356.1"/>
    <property type="molecule type" value="Genomic_DNA"/>
</dbReference>
<dbReference type="Gene3D" id="3.30.1520.10">
    <property type="entry name" value="Phox-like domain"/>
    <property type="match status" value="1"/>
</dbReference>
<dbReference type="InterPro" id="IPR001683">
    <property type="entry name" value="PX_dom"/>
</dbReference>
<feature type="compositionally biased region" description="Acidic residues" evidence="1">
    <location>
        <begin position="267"/>
        <end position="277"/>
    </location>
</feature>
<dbReference type="InterPro" id="IPR038765">
    <property type="entry name" value="Papain-like_cys_pep_sf"/>
</dbReference>
<feature type="compositionally biased region" description="Polar residues" evidence="1">
    <location>
        <begin position="629"/>
        <end position="658"/>
    </location>
</feature>
<dbReference type="Gene3D" id="3.90.1720.10">
    <property type="entry name" value="endopeptidase domain like (from Nostoc punctiforme)"/>
    <property type="match status" value="1"/>
</dbReference>
<feature type="domain" description="PX" evidence="2">
    <location>
        <begin position="331"/>
        <end position="452"/>
    </location>
</feature>
<dbReference type="PROSITE" id="PS50195">
    <property type="entry name" value="PX"/>
    <property type="match status" value="1"/>
</dbReference>
<dbReference type="InterPro" id="IPR036871">
    <property type="entry name" value="PX_dom_sf"/>
</dbReference>
<dbReference type="Proteomes" id="UP001165160">
    <property type="component" value="Unassembled WGS sequence"/>
</dbReference>
<dbReference type="CDD" id="cd06093">
    <property type="entry name" value="PX_domain"/>
    <property type="match status" value="1"/>
</dbReference>
<feature type="compositionally biased region" description="Basic and acidic residues" evidence="1">
    <location>
        <begin position="214"/>
        <end position="224"/>
    </location>
</feature>
<protein>
    <recommendedName>
        <fullName evidence="2">PX domain-containing protein</fullName>
    </recommendedName>
</protein>
<feature type="region of interest" description="Disordered" evidence="1">
    <location>
        <begin position="213"/>
        <end position="277"/>
    </location>
</feature>
<proteinExistence type="predicted"/>
<accession>A0A9W7CCZ1</accession>
<dbReference type="PANTHER" id="PTHR47112:SF1">
    <property type="entry name" value="PX DOMAIN-CONTAINING PROTEIN"/>
    <property type="match status" value="1"/>
</dbReference>
<evidence type="ECO:0000313" key="4">
    <source>
        <dbReference type="Proteomes" id="UP001165160"/>
    </source>
</evidence>
<dbReference type="SUPFAM" id="SSF54001">
    <property type="entry name" value="Cysteine proteinases"/>
    <property type="match status" value="1"/>
</dbReference>
<feature type="region of interest" description="Disordered" evidence="1">
    <location>
        <begin position="608"/>
        <end position="665"/>
    </location>
</feature>
<evidence type="ECO:0000259" key="2">
    <source>
        <dbReference type="PROSITE" id="PS50195"/>
    </source>
</evidence>
<dbReference type="Pfam" id="PF00787">
    <property type="entry name" value="PX"/>
    <property type="match status" value="1"/>
</dbReference>
<reference evidence="4" key="1">
    <citation type="journal article" date="2023" name="Commun. Biol.">
        <title>Genome analysis of Parmales, the sister group of diatoms, reveals the evolutionary specialization of diatoms from phago-mixotrophs to photoautotrophs.</title>
        <authorList>
            <person name="Ban H."/>
            <person name="Sato S."/>
            <person name="Yoshikawa S."/>
            <person name="Yamada K."/>
            <person name="Nakamura Y."/>
            <person name="Ichinomiya M."/>
            <person name="Sato N."/>
            <person name="Blanc-Mathieu R."/>
            <person name="Endo H."/>
            <person name="Kuwata A."/>
            <person name="Ogata H."/>
        </authorList>
    </citation>
    <scope>NUCLEOTIDE SEQUENCE [LARGE SCALE GENOMIC DNA]</scope>
    <source>
        <strain evidence="4">NIES 3699</strain>
    </source>
</reference>
<dbReference type="GO" id="GO:0035091">
    <property type="term" value="F:phosphatidylinositol binding"/>
    <property type="evidence" value="ECO:0007669"/>
    <property type="project" value="InterPro"/>
</dbReference>
<dbReference type="AlphaFoldDB" id="A0A9W7CCZ1"/>